<keyword evidence="3" id="KW-1185">Reference proteome</keyword>
<dbReference type="PANTHER" id="PTHR43792">
    <property type="entry name" value="GNAT FAMILY, PUTATIVE (AFU_ORTHOLOGUE AFUA_3G00765)-RELATED-RELATED"/>
    <property type="match status" value="1"/>
</dbReference>
<feature type="domain" description="N-acetyltransferase" evidence="1">
    <location>
        <begin position="25"/>
        <end position="203"/>
    </location>
</feature>
<dbReference type="EMBL" id="LGRN01000009">
    <property type="protein sequence ID" value="OJD19498.1"/>
    <property type="molecule type" value="Genomic_DNA"/>
</dbReference>
<proteinExistence type="predicted"/>
<gene>
    <name evidence="2" type="ORF">AJ78_00567</name>
</gene>
<dbReference type="InterPro" id="IPR051531">
    <property type="entry name" value="N-acetyltransferase"/>
</dbReference>
<dbReference type="InterPro" id="IPR000182">
    <property type="entry name" value="GNAT_dom"/>
</dbReference>
<dbReference type="InterPro" id="IPR016181">
    <property type="entry name" value="Acyl_CoA_acyltransferase"/>
</dbReference>
<dbReference type="Gene3D" id="3.40.630.30">
    <property type="match status" value="1"/>
</dbReference>
<sequence length="206" mass="23020">MELLPKEPVYVTFPATIPPAESSRLLLRPIVDSDATALFAIRSRPEVAAYNHPKSLSKSIEQTREWMAFKVYKQGPPDIVGRSFNFAILDKSIPETQERLIGWVSVNMIVPCPEVGFSLLPESWGKGYATEALRMMLKLWWDLPRRSDTERSSAGDGERVNKIYAICQAANHASKNVLKKAGFEVAEEITYEGDDLLLLAAARPKA</sequence>
<evidence type="ECO:0000313" key="3">
    <source>
        <dbReference type="Proteomes" id="UP000182235"/>
    </source>
</evidence>
<accession>A0A1J9PUD3</accession>
<reference evidence="2 3" key="1">
    <citation type="submission" date="2015-07" db="EMBL/GenBank/DDBJ databases">
        <title>Emmonsia species relationships and genome sequence.</title>
        <authorList>
            <consortium name="The Broad Institute Genomics Platform"/>
            <person name="Cuomo C.A."/>
            <person name="Munoz J.F."/>
            <person name="Imamovic A."/>
            <person name="Priest M.E."/>
            <person name="Young S."/>
            <person name="Clay O.K."/>
            <person name="McEwen J.G."/>
        </authorList>
    </citation>
    <scope>NUCLEOTIDE SEQUENCE [LARGE SCALE GENOMIC DNA]</scope>
    <source>
        <strain evidence="2 3">UAMH 9510</strain>
    </source>
</reference>
<evidence type="ECO:0000313" key="2">
    <source>
        <dbReference type="EMBL" id="OJD19498.1"/>
    </source>
</evidence>
<dbReference type="PROSITE" id="PS51186">
    <property type="entry name" value="GNAT"/>
    <property type="match status" value="1"/>
</dbReference>
<dbReference type="Proteomes" id="UP000182235">
    <property type="component" value="Unassembled WGS sequence"/>
</dbReference>
<organism evidence="2 3">
    <name type="scientific">Emergomyces pasteurianus Ep9510</name>
    <dbReference type="NCBI Taxonomy" id="1447872"/>
    <lineage>
        <taxon>Eukaryota</taxon>
        <taxon>Fungi</taxon>
        <taxon>Dikarya</taxon>
        <taxon>Ascomycota</taxon>
        <taxon>Pezizomycotina</taxon>
        <taxon>Eurotiomycetes</taxon>
        <taxon>Eurotiomycetidae</taxon>
        <taxon>Onygenales</taxon>
        <taxon>Ajellomycetaceae</taxon>
        <taxon>Emergomyces</taxon>
    </lineage>
</organism>
<comment type="caution">
    <text evidence="2">The sequence shown here is derived from an EMBL/GenBank/DDBJ whole genome shotgun (WGS) entry which is preliminary data.</text>
</comment>
<dbReference type="OrthoDB" id="4072826at2759"/>
<dbReference type="VEuPathDB" id="FungiDB:AJ78_00567"/>
<dbReference type="AlphaFoldDB" id="A0A1J9PUD3"/>
<evidence type="ECO:0000259" key="1">
    <source>
        <dbReference type="PROSITE" id="PS51186"/>
    </source>
</evidence>
<protein>
    <recommendedName>
        <fullName evidence="1">N-acetyltransferase domain-containing protein</fullName>
    </recommendedName>
</protein>
<dbReference type="PANTHER" id="PTHR43792:SF1">
    <property type="entry name" value="N-ACETYLTRANSFERASE DOMAIN-CONTAINING PROTEIN"/>
    <property type="match status" value="1"/>
</dbReference>
<dbReference type="GO" id="GO:0016747">
    <property type="term" value="F:acyltransferase activity, transferring groups other than amino-acyl groups"/>
    <property type="evidence" value="ECO:0007669"/>
    <property type="project" value="InterPro"/>
</dbReference>
<dbReference type="Pfam" id="PF13302">
    <property type="entry name" value="Acetyltransf_3"/>
    <property type="match status" value="1"/>
</dbReference>
<name>A0A1J9PUD3_9EURO</name>
<dbReference type="SUPFAM" id="SSF55729">
    <property type="entry name" value="Acyl-CoA N-acyltransferases (Nat)"/>
    <property type="match status" value="1"/>
</dbReference>